<dbReference type="EMBL" id="BGPR01116421">
    <property type="protein sequence ID" value="GBN06969.1"/>
    <property type="molecule type" value="Genomic_DNA"/>
</dbReference>
<feature type="non-terminal residue" evidence="1">
    <location>
        <position position="1"/>
    </location>
</feature>
<sequence length="378" mass="44940">DAFELTMDICLVPSLQHLSCTKLVTSLFNKVLPLIDITYFKYSEFLKSKYPKLRDFRDKEFRKIESQVTRDITNLISCVSLQKKLENFIAPLFRELEKWLNTCYQSLLVKDETCYVIMYNIPQCWLTDGTIDREKSAKLVVENNNILRINRFMFACTYCSYEDVLNLWELLSETEKDKLQKYSDFVVKQWITWLKSRSNKDWLFCVAWILGTSLWTKNRCVLKRVLEPLTPAEKSHCLRKVLTGTEVSSDFMLFCLSLMTRYDQELIFRESPVEVFRCISSWPLRSSFFDIADNLWPYLTQDSFCCILNMLLRQVKNHESDYFDLLIILKKFWSQSPHNFQTIAKDDGRFSRPLQCVLDFDVSQTFPKQEFSDYYLID</sequence>
<dbReference type="AlphaFoldDB" id="A0A4Y2KXC8"/>
<name>A0A4Y2KXC8_ARAVE</name>
<protein>
    <submittedName>
        <fullName evidence="1">Uncharacterized protein</fullName>
    </submittedName>
</protein>
<evidence type="ECO:0000313" key="3">
    <source>
        <dbReference type="Proteomes" id="UP000499080"/>
    </source>
</evidence>
<accession>A0A4Y2KXC8</accession>
<comment type="caution">
    <text evidence="1">The sequence shown here is derived from an EMBL/GenBank/DDBJ whole genome shotgun (WGS) entry which is preliminary data.</text>
</comment>
<dbReference type="EMBL" id="BGPR01116414">
    <property type="protein sequence ID" value="GBN06945.1"/>
    <property type="molecule type" value="Genomic_DNA"/>
</dbReference>
<gene>
    <name evidence="1" type="ORF">AVEN_141756_1</name>
    <name evidence="2" type="ORF">AVEN_201377_1</name>
</gene>
<reference evidence="1 3" key="1">
    <citation type="journal article" date="2019" name="Sci. Rep.">
        <title>Orb-weaving spider Araneus ventricosus genome elucidates the spidroin gene catalogue.</title>
        <authorList>
            <person name="Kono N."/>
            <person name="Nakamura H."/>
            <person name="Ohtoshi R."/>
            <person name="Moran D.A.P."/>
            <person name="Shinohara A."/>
            <person name="Yoshida Y."/>
            <person name="Fujiwara M."/>
            <person name="Mori M."/>
            <person name="Tomita M."/>
            <person name="Arakawa K."/>
        </authorList>
    </citation>
    <scope>NUCLEOTIDE SEQUENCE [LARGE SCALE GENOMIC DNA]</scope>
</reference>
<organism evidence="1 3">
    <name type="scientific">Araneus ventricosus</name>
    <name type="common">Orbweaver spider</name>
    <name type="synonym">Epeira ventricosa</name>
    <dbReference type="NCBI Taxonomy" id="182803"/>
    <lineage>
        <taxon>Eukaryota</taxon>
        <taxon>Metazoa</taxon>
        <taxon>Ecdysozoa</taxon>
        <taxon>Arthropoda</taxon>
        <taxon>Chelicerata</taxon>
        <taxon>Arachnida</taxon>
        <taxon>Araneae</taxon>
        <taxon>Araneomorphae</taxon>
        <taxon>Entelegynae</taxon>
        <taxon>Araneoidea</taxon>
        <taxon>Araneidae</taxon>
        <taxon>Araneus</taxon>
    </lineage>
</organism>
<keyword evidence="3" id="KW-1185">Reference proteome</keyword>
<proteinExistence type="predicted"/>
<dbReference type="Proteomes" id="UP000499080">
    <property type="component" value="Unassembled WGS sequence"/>
</dbReference>
<dbReference type="OrthoDB" id="6472729at2759"/>
<evidence type="ECO:0000313" key="2">
    <source>
        <dbReference type="EMBL" id="GBN06969.1"/>
    </source>
</evidence>
<evidence type="ECO:0000313" key="1">
    <source>
        <dbReference type="EMBL" id="GBN06945.1"/>
    </source>
</evidence>